<reference evidence="1 2" key="1">
    <citation type="submission" date="2021-06" db="EMBL/GenBank/DDBJ databases">
        <authorList>
            <person name="Palmer J.M."/>
        </authorList>
    </citation>
    <scope>NUCLEOTIDE SEQUENCE [LARGE SCALE GENOMIC DNA]</scope>
    <source>
        <strain evidence="2">if_2019</strain>
        <tissue evidence="1">Muscle</tissue>
    </source>
</reference>
<accession>A0ABV0UGM9</accession>
<evidence type="ECO:0000313" key="1">
    <source>
        <dbReference type="EMBL" id="MEQ2244410.1"/>
    </source>
</evidence>
<comment type="caution">
    <text evidence="1">The sequence shown here is derived from an EMBL/GenBank/DDBJ whole genome shotgun (WGS) entry which is preliminary data.</text>
</comment>
<evidence type="ECO:0000313" key="2">
    <source>
        <dbReference type="Proteomes" id="UP001482620"/>
    </source>
</evidence>
<organism evidence="1 2">
    <name type="scientific">Ilyodon furcidens</name>
    <name type="common">goldbreast splitfin</name>
    <dbReference type="NCBI Taxonomy" id="33524"/>
    <lineage>
        <taxon>Eukaryota</taxon>
        <taxon>Metazoa</taxon>
        <taxon>Chordata</taxon>
        <taxon>Craniata</taxon>
        <taxon>Vertebrata</taxon>
        <taxon>Euteleostomi</taxon>
        <taxon>Actinopterygii</taxon>
        <taxon>Neopterygii</taxon>
        <taxon>Teleostei</taxon>
        <taxon>Neoteleostei</taxon>
        <taxon>Acanthomorphata</taxon>
        <taxon>Ovalentaria</taxon>
        <taxon>Atherinomorphae</taxon>
        <taxon>Cyprinodontiformes</taxon>
        <taxon>Goodeidae</taxon>
        <taxon>Ilyodon</taxon>
    </lineage>
</organism>
<dbReference type="Proteomes" id="UP001482620">
    <property type="component" value="Unassembled WGS sequence"/>
</dbReference>
<sequence length="66" mass="7306">MITELVCTAVAVGLYLNTLDADFCYDDSKKFQHAVIYKQPAVQAVMLFVLKHLIHACSNNAMDSGE</sequence>
<gene>
    <name evidence="1" type="ORF">ILYODFUR_016857</name>
</gene>
<proteinExistence type="predicted"/>
<name>A0ABV0UGM9_9TELE</name>
<keyword evidence="2" id="KW-1185">Reference proteome</keyword>
<dbReference type="EMBL" id="JAHRIQ010071067">
    <property type="protein sequence ID" value="MEQ2244410.1"/>
    <property type="molecule type" value="Genomic_DNA"/>
</dbReference>
<protein>
    <submittedName>
        <fullName evidence="1">Uncharacterized protein</fullName>
    </submittedName>
</protein>